<comment type="caution">
    <text evidence="1">The sequence shown here is derived from an EMBL/GenBank/DDBJ whole genome shotgun (WGS) entry which is preliminary data.</text>
</comment>
<organism evidence="1 2">
    <name type="scientific">Prauserella flavalba</name>
    <dbReference type="NCBI Taxonomy" id="1477506"/>
    <lineage>
        <taxon>Bacteria</taxon>
        <taxon>Bacillati</taxon>
        <taxon>Actinomycetota</taxon>
        <taxon>Actinomycetes</taxon>
        <taxon>Pseudonocardiales</taxon>
        <taxon>Pseudonocardiaceae</taxon>
        <taxon>Prauserella</taxon>
    </lineage>
</organism>
<reference evidence="1 2" key="1">
    <citation type="submission" date="2016-07" db="EMBL/GenBank/DDBJ databases">
        <title>Draft genome sequence of Prauserella sp. YIM 121212, isolated from alkaline soil.</title>
        <authorList>
            <person name="Ruckert C."/>
            <person name="Albersmeier A."/>
            <person name="Jiang C.-L."/>
            <person name="Jiang Y."/>
            <person name="Kalinowski J."/>
            <person name="Schneider O."/>
            <person name="Winkler A."/>
            <person name="Zotchev S.B."/>
        </authorList>
    </citation>
    <scope>NUCLEOTIDE SEQUENCE [LARGE SCALE GENOMIC DNA]</scope>
    <source>
        <strain evidence="1 2">YIM 121212</strain>
    </source>
</reference>
<evidence type="ECO:0000313" key="1">
    <source>
        <dbReference type="EMBL" id="PXY20581.1"/>
    </source>
</evidence>
<dbReference type="GO" id="GO:0051301">
    <property type="term" value="P:cell division"/>
    <property type="evidence" value="ECO:0007669"/>
    <property type="project" value="UniProtKB-KW"/>
</dbReference>
<dbReference type="RefSeq" id="WP_110343095.1">
    <property type="nucleotide sequence ID" value="NZ_JBHVKT010000006.1"/>
</dbReference>
<protein>
    <submittedName>
        <fullName evidence="1">Cell division protein DivIVA</fullName>
    </submittedName>
</protein>
<dbReference type="OrthoDB" id="5198800at2"/>
<keyword evidence="1" id="KW-0132">Cell division</keyword>
<name>A0A318LPE8_9PSEU</name>
<sequence>MTVTSDDVRDIRFPEAPFGTRGYNEVQVDAFLDRIAATLDGEDDVSATEVHDVAFRLTPLAKRGGYDQTAVDTFLRAVETTLAARSGAAAPSGPYVAPALEHTHARKPLWRRARR</sequence>
<evidence type="ECO:0000313" key="2">
    <source>
        <dbReference type="Proteomes" id="UP000247892"/>
    </source>
</evidence>
<accession>A0A318LPE8</accession>
<keyword evidence="2" id="KW-1185">Reference proteome</keyword>
<dbReference type="Gene3D" id="6.10.250.660">
    <property type="match status" value="2"/>
</dbReference>
<proteinExistence type="predicted"/>
<dbReference type="AlphaFoldDB" id="A0A318LPE8"/>
<keyword evidence="1" id="KW-0131">Cell cycle</keyword>
<dbReference type="EMBL" id="MASU01000016">
    <property type="protein sequence ID" value="PXY20581.1"/>
    <property type="molecule type" value="Genomic_DNA"/>
</dbReference>
<dbReference type="NCBIfam" id="TIGR03544">
    <property type="entry name" value="DivI1A_domain"/>
    <property type="match status" value="2"/>
</dbReference>
<dbReference type="Proteomes" id="UP000247892">
    <property type="component" value="Unassembled WGS sequence"/>
</dbReference>
<dbReference type="InterPro" id="IPR019933">
    <property type="entry name" value="DivIVA_domain"/>
</dbReference>
<gene>
    <name evidence="1" type="ORF">BA062_32710</name>
</gene>